<evidence type="ECO:0000259" key="18">
    <source>
        <dbReference type="PROSITE" id="PS50885"/>
    </source>
</evidence>
<dbReference type="EC" id="2.7.13.3" evidence="3"/>
<proteinExistence type="predicted"/>
<evidence type="ECO:0000256" key="16">
    <source>
        <dbReference type="SAM" id="Phobius"/>
    </source>
</evidence>
<dbReference type="InterPro" id="IPR003594">
    <property type="entry name" value="HATPase_dom"/>
</dbReference>
<dbReference type="PROSITE" id="PS50109">
    <property type="entry name" value="HIS_KIN"/>
    <property type="match status" value="1"/>
</dbReference>
<evidence type="ECO:0000256" key="15">
    <source>
        <dbReference type="SAM" id="MobiDB-lite"/>
    </source>
</evidence>
<dbReference type="EMBL" id="VFOR01000002">
    <property type="protein sequence ID" value="TQL57669.1"/>
    <property type="molecule type" value="Genomic_DNA"/>
</dbReference>
<feature type="transmembrane region" description="Helical" evidence="16">
    <location>
        <begin position="182"/>
        <end position="201"/>
    </location>
</feature>
<evidence type="ECO:0000256" key="10">
    <source>
        <dbReference type="ARBA" id="ARBA00022840"/>
    </source>
</evidence>
<keyword evidence="8" id="KW-0547">Nucleotide-binding</keyword>
<evidence type="ECO:0000256" key="12">
    <source>
        <dbReference type="ARBA" id="ARBA00023012"/>
    </source>
</evidence>
<dbReference type="SMART" id="SM00388">
    <property type="entry name" value="HisKA"/>
    <property type="match status" value="1"/>
</dbReference>
<keyword evidence="12" id="KW-0902">Two-component regulatory system</keyword>
<evidence type="ECO:0000256" key="4">
    <source>
        <dbReference type="ARBA" id="ARBA00022475"/>
    </source>
</evidence>
<evidence type="ECO:0000256" key="7">
    <source>
        <dbReference type="ARBA" id="ARBA00022692"/>
    </source>
</evidence>
<keyword evidence="10" id="KW-0067">ATP-binding</keyword>
<evidence type="ECO:0000256" key="6">
    <source>
        <dbReference type="ARBA" id="ARBA00022679"/>
    </source>
</evidence>
<dbReference type="InterPro" id="IPR036890">
    <property type="entry name" value="HATPase_C_sf"/>
</dbReference>
<keyword evidence="4" id="KW-1003">Cell membrane</keyword>
<feature type="domain" description="HAMP" evidence="18">
    <location>
        <begin position="203"/>
        <end position="255"/>
    </location>
</feature>
<keyword evidence="20" id="KW-1185">Reference proteome</keyword>
<dbReference type="PANTHER" id="PTHR43547:SF2">
    <property type="entry name" value="HYBRID SIGNAL TRANSDUCTION HISTIDINE KINASE C"/>
    <property type="match status" value="1"/>
</dbReference>
<dbReference type="Gene3D" id="6.10.340.10">
    <property type="match status" value="1"/>
</dbReference>
<comment type="subcellular location">
    <subcellularLocation>
        <location evidence="2">Cell membrane</location>
        <topology evidence="2">Multi-pass membrane protein</topology>
    </subcellularLocation>
</comment>
<evidence type="ECO:0000256" key="8">
    <source>
        <dbReference type="ARBA" id="ARBA00022741"/>
    </source>
</evidence>
<dbReference type="InterPro" id="IPR047669">
    <property type="entry name" value="MtrAB_MtrB"/>
</dbReference>
<comment type="catalytic activity">
    <reaction evidence="1">
        <text>ATP + protein L-histidine = ADP + protein N-phospho-L-histidine.</text>
        <dbReference type="EC" id="2.7.13.3"/>
    </reaction>
</comment>
<dbReference type="SUPFAM" id="SSF47384">
    <property type="entry name" value="Homodimeric domain of signal transducing histidine kinase"/>
    <property type="match status" value="1"/>
</dbReference>
<dbReference type="SMART" id="SM00304">
    <property type="entry name" value="HAMP"/>
    <property type="match status" value="1"/>
</dbReference>
<dbReference type="InterPro" id="IPR003661">
    <property type="entry name" value="HisK_dim/P_dom"/>
</dbReference>
<keyword evidence="13 16" id="KW-0472">Membrane</keyword>
<dbReference type="SUPFAM" id="SSF55874">
    <property type="entry name" value="ATPase domain of HSP90 chaperone/DNA topoisomerase II/histidine kinase"/>
    <property type="match status" value="1"/>
</dbReference>
<keyword evidence="5" id="KW-0597">Phosphoprotein</keyword>
<dbReference type="Proteomes" id="UP000316196">
    <property type="component" value="Unassembled WGS sequence"/>
</dbReference>
<evidence type="ECO:0000256" key="1">
    <source>
        <dbReference type="ARBA" id="ARBA00000085"/>
    </source>
</evidence>
<keyword evidence="11 16" id="KW-1133">Transmembrane helix</keyword>
<feature type="domain" description="Histidine kinase" evidence="17">
    <location>
        <begin position="270"/>
        <end position="486"/>
    </location>
</feature>
<feature type="region of interest" description="Disordered" evidence="15">
    <location>
        <begin position="532"/>
        <end position="617"/>
    </location>
</feature>
<gene>
    <name evidence="19" type="ORF">FB460_1506</name>
</gene>
<dbReference type="Pfam" id="PF00672">
    <property type="entry name" value="HAMP"/>
    <property type="match status" value="1"/>
</dbReference>
<dbReference type="Gene3D" id="1.10.287.130">
    <property type="match status" value="1"/>
</dbReference>
<evidence type="ECO:0000313" key="19">
    <source>
        <dbReference type="EMBL" id="TQL57669.1"/>
    </source>
</evidence>
<dbReference type="SUPFAM" id="SSF158472">
    <property type="entry name" value="HAMP domain-like"/>
    <property type="match status" value="1"/>
</dbReference>
<organism evidence="19 20">
    <name type="scientific">Propioniferax innocua</name>
    <dbReference type="NCBI Taxonomy" id="1753"/>
    <lineage>
        <taxon>Bacteria</taxon>
        <taxon>Bacillati</taxon>
        <taxon>Actinomycetota</taxon>
        <taxon>Actinomycetes</taxon>
        <taxon>Propionibacteriales</taxon>
        <taxon>Propionibacteriaceae</taxon>
        <taxon>Propioniferax</taxon>
    </lineage>
</organism>
<dbReference type="GO" id="GO:0005886">
    <property type="term" value="C:plasma membrane"/>
    <property type="evidence" value="ECO:0007669"/>
    <property type="project" value="UniProtKB-SubCell"/>
</dbReference>
<dbReference type="SMART" id="SM00387">
    <property type="entry name" value="HATPase_c"/>
    <property type="match status" value="1"/>
</dbReference>
<dbReference type="GO" id="GO:0005524">
    <property type="term" value="F:ATP binding"/>
    <property type="evidence" value="ECO:0007669"/>
    <property type="project" value="UniProtKB-KW"/>
</dbReference>
<dbReference type="AlphaFoldDB" id="A0A542ZBI8"/>
<keyword evidence="9 19" id="KW-0418">Kinase</keyword>
<feature type="transmembrane region" description="Helical" evidence="16">
    <location>
        <begin position="6"/>
        <end position="29"/>
    </location>
</feature>
<dbReference type="PANTHER" id="PTHR43547">
    <property type="entry name" value="TWO-COMPONENT HISTIDINE KINASE"/>
    <property type="match status" value="1"/>
</dbReference>
<dbReference type="CDD" id="cd06225">
    <property type="entry name" value="HAMP"/>
    <property type="match status" value="1"/>
</dbReference>
<dbReference type="PRINTS" id="PR00344">
    <property type="entry name" value="BCTRLSENSOR"/>
</dbReference>
<dbReference type="Gene3D" id="3.30.565.10">
    <property type="entry name" value="Histidine kinase-like ATPase, C-terminal domain"/>
    <property type="match status" value="1"/>
</dbReference>
<dbReference type="CDD" id="cd00075">
    <property type="entry name" value="HATPase"/>
    <property type="match status" value="1"/>
</dbReference>
<dbReference type="CDD" id="cd00082">
    <property type="entry name" value="HisKA"/>
    <property type="match status" value="1"/>
</dbReference>
<comment type="caution">
    <text evidence="19">The sequence shown here is derived from an EMBL/GenBank/DDBJ whole genome shotgun (WGS) entry which is preliminary data.</text>
</comment>
<dbReference type="NCBIfam" id="NF040691">
    <property type="entry name" value="MtrAB_MtrB"/>
    <property type="match status" value="1"/>
</dbReference>
<evidence type="ECO:0000256" key="14">
    <source>
        <dbReference type="ARBA" id="ARBA00035305"/>
    </source>
</evidence>
<evidence type="ECO:0000256" key="9">
    <source>
        <dbReference type="ARBA" id="ARBA00022777"/>
    </source>
</evidence>
<dbReference type="GO" id="GO:0000155">
    <property type="term" value="F:phosphorelay sensor kinase activity"/>
    <property type="evidence" value="ECO:0007669"/>
    <property type="project" value="InterPro"/>
</dbReference>
<dbReference type="InterPro" id="IPR036097">
    <property type="entry name" value="HisK_dim/P_sf"/>
</dbReference>
<dbReference type="InterPro" id="IPR005467">
    <property type="entry name" value="His_kinase_dom"/>
</dbReference>
<protein>
    <recommendedName>
        <fullName evidence="14">Sensor histidine kinase MtrB</fullName>
        <ecNumber evidence="3">2.7.13.3</ecNumber>
    </recommendedName>
</protein>
<dbReference type="Pfam" id="PF02518">
    <property type="entry name" value="HATPase_c"/>
    <property type="match status" value="1"/>
</dbReference>
<evidence type="ECO:0000256" key="11">
    <source>
        <dbReference type="ARBA" id="ARBA00022989"/>
    </source>
</evidence>
<sequence length="617" mass="66665">MWWGSVPLRVIGTTLLASAFVMVLGGMLLMRQASDGVLEGKKQSALVESSVAVDTAQRRLQAADFSSSNVNELLTQLTYEVAYRGSLGGQYHVVLQGPVAESSSDQVRPASVPDELRRRVTESTSTDLLVTPTLIQYSDGRPDEPGFAVGASLSANDQTRFPMYLVFPLTQEVQTLDVLQRAVFTTGILLALLLAAIAALVSRQVVTPVRQARLAAEQIASGRLENRMEVRGTDDLASLAESMNNMAAELQRQITQLEELSRVQQRFVSDVSHELRTPLTTVQMAAQVLYDGRGEMDLVERRSAELLQDELERFESLLADLLEISRFDAGAVKLSLDPVDMVQVVADEVDAQQAFAHRSGTHLTIQEDGPAIAEIDVRRARRILRNLITNAIEHCEGEPIEVIVASGSKAVAVAVRDHGIGFEAGQAKQVFHRFWRADPSRNRTVGGTGLGLSIAMEDARLHGGWLNAWGRPNQGAQFRLTLPKRAGDVLEVSPLPVIPRDLVPSQPIEQVRVIPLPGPTRAAGVADDASEYATLETAYTPTDEEGGIDRPRRSAESNAASADLATGARNADDASTSDGDRADAAATGMGTDAAGSGSESRDEQDDRDERERGTSES</sequence>
<evidence type="ECO:0000256" key="2">
    <source>
        <dbReference type="ARBA" id="ARBA00004651"/>
    </source>
</evidence>
<feature type="compositionally biased region" description="Low complexity" evidence="15">
    <location>
        <begin position="584"/>
        <end position="598"/>
    </location>
</feature>
<evidence type="ECO:0000256" key="3">
    <source>
        <dbReference type="ARBA" id="ARBA00012438"/>
    </source>
</evidence>
<name>A0A542ZBI8_9ACTN</name>
<accession>A0A542ZBI8</accession>
<keyword evidence="6" id="KW-0808">Transferase</keyword>
<evidence type="ECO:0000256" key="13">
    <source>
        <dbReference type="ARBA" id="ARBA00023136"/>
    </source>
</evidence>
<dbReference type="Pfam" id="PF00512">
    <property type="entry name" value="HisKA"/>
    <property type="match status" value="1"/>
</dbReference>
<evidence type="ECO:0000259" key="17">
    <source>
        <dbReference type="PROSITE" id="PS50109"/>
    </source>
</evidence>
<evidence type="ECO:0000313" key="20">
    <source>
        <dbReference type="Proteomes" id="UP000316196"/>
    </source>
</evidence>
<dbReference type="PROSITE" id="PS50885">
    <property type="entry name" value="HAMP"/>
    <property type="match status" value="1"/>
</dbReference>
<dbReference type="InterPro" id="IPR003660">
    <property type="entry name" value="HAMP_dom"/>
</dbReference>
<dbReference type="FunFam" id="1.10.287.130:FF:000010">
    <property type="entry name" value="Two-component sensor histidine kinase"/>
    <property type="match status" value="1"/>
</dbReference>
<keyword evidence="7 16" id="KW-0812">Transmembrane</keyword>
<dbReference type="InterPro" id="IPR004358">
    <property type="entry name" value="Sig_transdc_His_kin-like_C"/>
</dbReference>
<evidence type="ECO:0000256" key="5">
    <source>
        <dbReference type="ARBA" id="ARBA00022553"/>
    </source>
</evidence>
<dbReference type="FunFam" id="3.30.565.10:FF:000013">
    <property type="entry name" value="Two-component sensor histidine kinase"/>
    <property type="match status" value="1"/>
</dbReference>
<feature type="compositionally biased region" description="Basic and acidic residues" evidence="15">
    <location>
        <begin position="607"/>
        <end position="617"/>
    </location>
</feature>
<reference evidence="19 20" key="1">
    <citation type="submission" date="2019-06" db="EMBL/GenBank/DDBJ databases">
        <title>Sequencing the genomes of 1000 actinobacteria strains.</title>
        <authorList>
            <person name="Klenk H.-P."/>
        </authorList>
    </citation>
    <scope>NUCLEOTIDE SEQUENCE [LARGE SCALE GENOMIC DNA]</scope>
    <source>
        <strain evidence="19 20">DSM 8251</strain>
    </source>
</reference>